<dbReference type="EMBL" id="CP021422">
    <property type="protein sequence ID" value="ASB40107.1"/>
    <property type="molecule type" value="Genomic_DNA"/>
</dbReference>
<protein>
    <submittedName>
        <fullName evidence="3">Uncharacterized protein</fullName>
    </submittedName>
</protein>
<name>A0A1Z2XNU9_9FIRM</name>
<keyword evidence="1" id="KW-0472">Membrane</keyword>
<dbReference type="KEGG" id="amur:ADH66_05190"/>
<feature type="transmembrane region" description="Helical" evidence="1">
    <location>
        <begin position="325"/>
        <end position="349"/>
    </location>
</feature>
<evidence type="ECO:0000313" key="4">
    <source>
        <dbReference type="Proteomes" id="UP000196710"/>
    </source>
</evidence>
<evidence type="ECO:0000313" key="2">
    <source>
        <dbReference type="EMBL" id="ASB40107.1"/>
    </source>
</evidence>
<keyword evidence="1" id="KW-1133">Transmembrane helix</keyword>
<reference evidence="4" key="2">
    <citation type="submission" date="2017-05" db="EMBL/GenBank/DDBJ databases">
        <title>Improved OligoMM genomes.</title>
        <authorList>
            <person name="Garzetti D."/>
        </authorList>
    </citation>
    <scope>NUCLEOTIDE SEQUENCE [LARGE SCALE GENOMIC DNA]</scope>
    <source>
        <strain evidence="4">KB18</strain>
    </source>
</reference>
<reference evidence="2" key="1">
    <citation type="journal article" date="2017" name="Genome Announc.">
        <title>High-Quality Whole-Genome Sequences of the Oligo-Mouse-Microbiota Bacterial Community.</title>
        <authorList>
            <person name="Garzetti D."/>
            <person name="Brugiroux S."/>
            <person name="Bunk B."/>
            <person name="Pukall R."/>
            <person name="McCoy K.D."/>
            <person name="Macpherson A.J."/>
            <person name="Stecher B."/>
        </authorList>
    </citation>
    <scope>NUCLEOTIDE SEQUENCE</scope>
    <source>
        <strain evidence="2">KB18</strain>
    </source>
</reference>
<keyword evidence="1" id="KW-0812">Transmembrane</keyword>
<evidence type="ECO:0000256" key="1">
    <source>
        <dbReference type="SAM" id="Phobius"/>
    </source>
</evidence>
<keyword evidence="4" id="KW-1185">Reference proteome</keyword>
<feature type="transmembrane region" description="Helical" evidence="1">
    <location>
        <begin position="235"/>
        <end position="255"/>
    </location>
</feature>
<dbReference type="Proteomes" id="UP000196710">
    <property type="component" value="Chromosome"/>
</dbReference>
<dbReference type="AlphaFoldDB" id="A0A1Z2XNU9"/>
<reference evidence="3 5" key="3">
    <citation type="submission" date="2020-11" db="EMBL/GenBank/DDBJ databases">
        <title>Closed and high quality bacterial genomes of the OMM12 community.</title>
        <authorList>
            <person name="Marbouty M."/>
            <person name="Lamy-Besnier Q."/>
            <person name="Debarbieux L."/>
            <person name="Koszul R."/>
        </authorList>
    </citation>
    <scope>NUCLEOTIDE SEQUENCE [LARGE SCALE GENOMIC DNA]</scope>
    <source>
        <strain evidence="3 5">KB18</strain>
    </source>
</reference>
<dbReference type="PROSITE" id="PS51257">
    <property type="entry name" value="PROKAR_LIPOPROTEIN"/>
    <property type="match status" value="1"/>
</dbReference>
<dbReference type="EMBL" id="CP065321">
    <property type="protein sequence ID" value="QQR29397.1"/>
    <property type="molecule type" value="Genomic_DNA"/>
</dbReference>
<proteinExistence type="predicted"/>
<organism evidence="3 5">
    <name type="scientific">Acutalibacter muris</name>
    <dbReference type="NCBI Taxonomy" id="1796620"/>
    <lineage>
        <taxon>Bacteria</taxon>
        <taxon>Bacillati</taxon>
        <taxon>Bacillota</taxon>
        <taxon>Clostridia</taxon>
        <taxon>Eubacteriales</taxon>
        <taxon>Acutalibacteraceae</taxon>
        <taxon>Acutalibacter</taxon>
    </lineage>
</organism>
<feature type="transmembrane region" description="Helical" evidence="1">
    <location>
        <begin position="203"/>
        <end position="223"/>
    </location>
</feature>
<evidence type="ECO:0000313" key="5">
    <source>
        <dbReference type="Proteomes" id="UP000596035"/>
    </source>
</evidence>
<gene>
    <name evidence="2" type="ORF">ADH66_05190</name>
    <name evidence="3" type="ORF">I5Q82_15265</name>
</gene>
<accession>A0A1Z2XNU9</accession>
<dbReference type="Proteomes" id="UP000596035">
    <property type="component" value="Chromosome"/>
</dbReference>
<sequence length="361" mass="39810">MKKKALLIFTLIFWMVAACTFLSMKVEQEMIPQVTAVEPDRGVGWDKDPTLPADCIIEDENGQHVYSIYEGTGWEAGTRAAEVSGWFQMEDKIMLSNSWGDFVQYSSKPLREGELLEVLRGGDKVEDRWLAVFPEGLELELNWDGAELPKGVSVEEWNQNAVQLHIDDDLAPFMQGRAKSRVPNLAGATVYSFNDMYQLLDNFTAFGLLLGILTLVLVLWICSCVFSRKARRNRWALIVNLALGLALLICVPLVLDSIDLPSSLLPRERITDFGAIAGAMDQFFGALKGFAPQAEAAGGLSAALPESEAGQAIIMAKNDVLVRPVLYAVLGALLGGVIALAEYVALWNANRPRLTKGRRYN</sequence>
<evidence type="ECO:0000313" key="3">
    <source>
        <dbReference type="EMBL" id="QQR29397.1"/>
    </source>
</evidence>
<dbReference type="RefSeq" id="WP_066534800.1">
    <property type="nucleotide sequence ID" value="NZ_CP021422.1"/>
</dbReference>